<dbReference type="SUPFAM" id="SSF52540">
    <property type="entry name" value="P-loop containing nucleoside triphosphate hydrolases"/>
    <property type="match status" value="1"/>
</dbReference>
<dbReference type="Pfam" id="PF13614">
    <property type="entry name" value="AAA_31"/>
    <property type="match status" value="1"/>
</dbReference>
<dbReference type="InterPro" id="IPR025669">
    <property type="entry name" value="AAA_dom"/>
</dbReference>
<dbReference type="PANTHER" id="PTHR13696:SF99">
    <property type="entry name" value="COBYRINIC ACID AC-DIAMIDE SYNTHASE"/>
    <property type="match status" value="1"/>
</dbReference>
<accession>A0A2T1LTN1</accession>
<organism evidence="2 3">
    <name type="scientific">Aphanothece hegewaldii CCALA 016</name>
    <dbReference type="NCBI Taxonomy" id="2107694"/>
    <lineage>
        <taxon>Bacteria</taxon>
        <taxon>Bacillati</taxon>
        <taxon>Cyanobacteriota</taxon>
        <taxon>Cyanophyceae</taxon>
        <taxon>Oscillatoriophycideae</taxon>
        <taxon>Chroococcales</taxon>
        <taxon>Aphanothecaceae</taxon>
        <taxon>Aphanothece</taxon>
    </lineage>
</organism>
<protein>
    <submittedName>
        <fullName evidence="2">Cobyrinic acid a,c-diamide synthase</fullName>
    </submittedName>
</protein>
<dbReference type="InterPro" id="IPR050678">
    <property type="entry name" value="DNA_Partitioning_ATPase"/>
</dbReference>
<dbReference type="PANTHER" id="PTHR13696">
    <property type="entry name" value="P-LOOP CONTAINING NUCLEOSIDE TRIPHOSPHATE HYDROLASE"/>
    <property type="match status" value="1"/>
</dbReference>
<evidence type="ECO:0000313" key="2">
    <source>
        <dbReference type="EMBL" id="PSF33902.1"/>
    </source>
</evidence>
<keyword evidence="3" id="KW-1185">Reference proteome</keyword>
<evidence type="ECO:0000259" key="1">
    <source>
        <dbReference type="Pfam" id="PF13614"/>
    </source>
</evidence>
<dbReference type="RefSeq" id="WP_106458588.1">
    <property type="nucleotide sequence ID" value="NZ_PXOH01000028.1"/>
</dbReference>
<dbReference type="CDD" id="cd02042">
    <property type="entry name" value="ParAB_family"/>
    <property type="match status" value="1"/>
</dbReference>
<reference evidence="2 3" key="2">
    <citation type="submission" date="2018-03" db="EMBL/GenBank/DDBJ databases">
        <authorList>
            <person name="Keele B.F."/>
        </authorList>
    </citation>
    <scope>NUCLEOTIDE SEQUENCE [LARGE SCALE GENOMIC DNA]</scope>
    <source>
        <strain evidence="2 3">CCALA 016</strain>
    </source>
</reference>
<dbReference type="EMBL" id="PXOH01000028">
    <property type="protein sequence ID" value="PSF33902.1"/>
    <property type="molecule type" value="Genomic_DNA"/>
</dbReference>
<dbReference type="SMR" id="A0A2T1LTN1"/>
<dbReference type="Proteomes" id="UP000239001">
    <property type="component" value="Unassembled WGS sequence"/>
</dbReference>
<proteinExistence type="predicted"/>
<reference evidence="2 3" key="1">
    <citation type="submission" date="2018-03" db="EMBL/GenBank/DDBJ databases">
        <title>The ancient ancestry and fast evolution of plastids.</title>
        <authorList>
            <person name="Moore K.R."/>
            <person name="Magnabosco C."/>
            <person name="Momper L."/>
            <person name="Gold D.A."/>
            <person name="Bosak T."/>
            <person name="Fournier G.P."/>
        </authorList>
    </citation>
    <scope>NUCLEOTIDE SEQUENCE [LARGE SCALE GENOMIC DNA]</scope>
    <source>
        <strain evidence="2 3">CCALA 016</strain>
    </source>
</reference>
<gene>
    <name evidence="2" type="ORF">C7H19_19465</name>
</gene>
<dbReference type="Gene3D" id="3.40.50.300">
    <property type="entry name" value="P-loop containing nucleotide triphosphate hydrolases"/>
    <property type="match status" value="1"/>
</dbReference>
<comment type="caution">
    <text evidence="2">The sequence shown here is derived from an EMBL/GenBank/DDBJ whole genome shotgun (WGS) entry which is preliminary data.</text>
</comment>
<name>A0A2T1LTN1_9CHRO</name>
<dbReference type="OrthoDB" id="479754at2"/>
<evidence type="ECO:0000313" key="3">
    <source>
        <dbReference type="Proteomes" id="UP000239001"/>
    </source>
</evidence>
<sequence length="260" mass="28157">MKTIVIASLSGGQGKTTTAFFLGKLLSQSAKVLFVDADPQSNLTFFLGHEVEANAPTLLELIKALVEPAEAVYSLSNPNQFLIPADDGLSNAQEYLASSGMGAVVLRTRLKKLAQYFDYCVVDSPPARTQISIATVGAADYLLIPAEASTKGVNSFIRTLELVQSLENLGAFTGSILGVVPFRDKWFGRSQSKDSASAIAAMKEVAPQLQIFPSILESERYKQALNQGMLLNELGYEELENPFKAVTKALEIKSLYVVEK</sequence>
<dbReference type="InterPro" id="IPR027417">
    <property type="entry name" value="P-loop_NTPase"/>
</dbReference>
<feature type="domain" description="AAA" evidence="1">
    <location>
        <begin position="1"/>
        <end position="166"/>
    </location>
</feature>
<dbReference type="AlphaFoldDB" id="A0A2T1LTN1"/>